<protein>
    <submittedName>
        <fullName evidence="2">Uncharacterized protein</fullName>
    </submittedName>
</protein>
<dbReference type="GO" id="GO:0016567">
    <property type="term" value="P:protein ubiquitination"/>
    <property type="evidence" value="ECO:0007669"/>
    <property type="project" value="UniProtKB-UniPathway"/>
</dbReference>
<sequence length="80" mass="8894">MFIDRKPDCFAVHLDLRTGDLNIPPSIPEKSSYQEVSFYGILVRDEGGPEGGVRVVKEEGEVGADLTRLKERAGLEMMNN</sequence>
<reference evidence="2 3" key="1">
    <citation type="submission" date="2017-11" db="EMBL/GenBank/DDBJ databases">
        <title>De-novo sequencing of pomegranate (Punica granatum L.) genome.</title>
        <authorList>
            <person name="Akparov Z."/>
            <person name="Amiraslanov A."/>
            <person name="Hajiyeva S."/>
            <person name="Abbasov M."/>
            <person name="Kaur K."/>
            <person name="Hamwieh A."/>
            <person name="Solovyev V."/>
            <person name="Salamov A."/>
            <person name="Braich B."/>
            <person name="Kosarev P."/>
            <person name="Mahmoud A."/>
            <person name="Hajiyev E."/>
            <person name="Babayeva S."/>
            <person name="Izzatullayeva V."/>
            <person name="Mammadov A."/>
            <person name="Mammadov A."/>
            <person name="Sharifova S."/>
            <person name="Ojaghi J."/>
            <person name="Eynullazada K."/>
            <person name="Bayramov B."/>
            <person name="Abdulazimova A."/>
            <person name="Shahmuradov I."/>
        </authorList>
    </citation>
    <scope>NUCLEOTIDE SEQUENCE [LARGE SCALE GENOMIC DNA]</scope>
    <source>
        <strain evidence="3">cv. AG2017</strain>
        <tissue evidence="2">Leaf</tissue>
    </source>
</reference>
<dbReference type="AlphaFoldDB" id="A0A2I0J2L6"/>
<evidence type="ECO:0000313" key="2">
    <source>
        <dbReference type="EMBL" id="PKI49936.1"/>
    </source>
</evidence>
<keyword evidence="3" id="KW-1185">Reference proteome</keyword>
<name>A0A2I0J2L6_PUNGR</name>
<comment type="caution">
    <text evidence="2">The sequence shown here is derived from an EMBL/GenBank/DDBJ whole genome shotgun (WGS) entry which is preliminary data.</text>
</comment>
<accession>A0A2I0J2L6</accession>
<evidence type="ECO:0000313" key="3">
    <source>
        <dbReference type="Proteomes" id="UP000233551"/>
    </source>
</evidence>
<dbReference type="Gene3D" id="3.30.710.10">
    <property type="entry name" value="Potassium Channel Kv1.1, Chain A"/>
    <property type="match status" value="1"/>
</dbReference>
<gene>
    <name evidence="2" type="ORF">CRG98_029678</name>
</gene>
<dbReference type="STRING" id="22663.A0A2I0J2L6"/>
<proteinExistence type="predicted"/>
<comment type="pathway">
    <text evidence="1">Protein modification; protein ubiquitination.</text>
</comment>
<dbReference type="EMBL" id="PGOL01002173">
    <property type="protein sequence ID" value="PKI49936.1"/>
    <property type="molecule type" value="Genomic_DNA"/>
</dbReference>
<dbReference type="UniPathway" id="UPA00143"/>
<dbReference type="InterPro" id="IPR011333">
    <property type="entry name" value="SKP1/BTB/POZ_sf"/>
</dbReference>
<organism evidence="2 3">
    <name type="scientific">Punica granatum</name>
    <name type="common">Pomegranate</name>
    <dbReference type="NCBI Taxonomy" id="22663"/>
    <lineage>
        <taxon>Eukaryota</taxon>
        <taxon>Viridiplantae</taxon>
        <taxon>Streptophyta</taxon>
        <taxon>Embryophyta</taxon>
        <taxon>Tracheophyta</taxon>
        <taxon>Spermatophyta</taxon>
        <taxon>Magnoliopsida</taxon>
        <taxon>eudicotyledons</taxon>
        <taxon>Gunneridae</taxon>
        <taxon>Pentapetalae</taxon>
        <taxon>rosids</taxon>
        <taxon>malvids</taxon>
        <taxon>Myrtales</taxon>
        <taxon>Lythraceae</taxon>
        <taxon>Punica</taxon>
    </lineage>
</organism>
<evidence type="ECO:0000256" key="1">
    <source>
        <dbReference type="ARBA" id="ARBA00004906"/>
    </source>
</evidence>
<dbReference type="Proteomes" id="UP000233551">
    <property type="component" value="Unassembled WGS sequence"/>
</dbReference>